<dbReference type="EMBL" id="RCVM01000017">
    <property type="protein sequence ID" value="RLY02193.1"/>
    <property type="molecule type" value="Genomic_DNA"/>
</dbReference>
<evidence type="ECO:0000313" key="2">
    <source>
        <dbReference type="Proteomes" id="UP000279194"/>
    </source>
</evidence>
<reference evidence="1 2" key="1">
    <citation type="submission" date="2018-10" db="EMBL/GenBank/DDBJ databases">
        <title>Streptococcus hillyeri sp. nov., isolated from equine tracheal sample.</title>
        <authorList>
            <person name="Macfadyen A.C."/>
            <person name="Waller A."/>
            <person name="Paterson G.K."/>
        </authorList>
    </citation>
    <scope>NUCLEOTIDE SEQUENCE [LARGE SCALE GENOMIC DNA]</scope>
    <source>
        <strain evidence="1 2">28462</strain>
    </source>
</reference>
<dbReference type="RefSeq" id="WP_121836051.1">
    <property type="nucleotide sequence ID" value="NZ_RCVM01000017.1"/>
</dbReference>
<protein>
    <submittedName>
        <fullName evidence="1">Uncharacterized protein</fullName>
    </submittedName>
</protein>
<dbReference type="OrthoDB" id="2339852at2"/>
<dbReference type="Proteomes" id="UP000279194">
    <property type="component" value="Unassembled WGS sequence"/>
</dbReference>
<proteinExistence type="predicted"/>
<sequence length="62" mass="6762">MIVDPEKFALAVVQSSDSSLTVADKLGLFEEAYQAAVTRNQPIVDAKNKKKADSVKAFLNSY</sequence>
<name>A0A3L9DQG2_9STRE</name>
<gene>
    <name evidence="1" type="ORF">EAF07_08045</name>
</gene>
<dbReference type="AlphaFoldDB" id="A0A3L9DQG2"/>
<evidence type="ECO:0000313" key="1">
    <source>
        <dbReference type="EMBL" id="RLY02193.1"/>
    </source>
</evidence>
<accession>A0A3L9DQG2</accession>
<comment type="caution">
    <text evidence="1">The sequence shown here is derived from an EMBL/GenBank/DDBJ whole genome shotgun (WGS) entry which is preliminary data.</text>
</comment>
<keyword evidence="2" id="KW-1185">Reference proteome</keyword>
<organism evidence="1 2">
    <name type="scientific">Streptococcus hillyeri</name>
    <dbReference type="NCBI Taxonomy" id="2282420"/>
    <lineage>
        <taxon>Bacteria</taxon>
        <taxon>Bacillati</taxon>
        <taxon>Bacillota</taxon>
        <taxon>Bacilli</taxon>
        <taxon>Lactobacillales</taxon>
        <taxon>Streptococcaceae</taxon>
        <taxon>Streptococcus</taxon>
    </lineage>
</organism>